<reference evidence="8" key="1">
    <citation type="journal article" date="2019" name="PLoS Negl. Trop. Dis.">
        <title>Revisiting the worldwide diversity of Leptospira species in the environment.</title>
        <authorList>
            <person name="Vincent A.T."/>
            <person name="Schiettekatte O."/>
            <person name="Bourhy P."/>
            <person name="Veyrier F.J."/>
            <person name="Picardeau M."/>
        </authorList>
    </citation>
    <scope>NUCLEOTIDE SEQUENCE [LARGE SCALE GENOMIC DNA]</scope>
    <source>
        <strain evidence="8">201300427</strain>
    </source>
</reference>
<feature type="domain" description="ABC3 transporter permease C-terminal" evidence="7">
    <location>
        <begin position="253"/>
        <end position="371"/>
    </location>
</feature>
<sequence>MISIYALFLWGYWKEHKSRIGFSLIGISLGITLYLVTQVNSVRAEQTVLDAQLGYPEGNLIGRFVSNDETKGSPESILKDLYFLVPEEITPIPNLAADGYYETKDKNLKRFVFLGKDILSRADFSNQNTRNLKNKTTFLISASLFRDFFSNKENVEIRLCNRILSLKKEDTTLLERDGSFLVTDIEFAQDLCQMEKRISHIVLSGVSKNPDGFSWKKEDLKRWEESGWIWESERFLKERAGKALGSLKINLTIVSLVSVLISFFMVTNTFTGVYLSRKKEFGILLSLGTGRIHNFSLFLIQALVLGSAGGLLGILFGIFLSKNHFFLSANTVSDLSQTESYTSIPHSILIQSFAIAIIGSLFSSLISAYRSYQVRPIELIRERESSSPPSFRSFAILGAVLIVTGIGLGMIPTPKSLLFGLVGVGSVIVGFVFIFPGFIVTAISVFFYFLKRISFFPSLRLAWEEIKAEPWPNSLTSSTILLSTSLTLTLTALTDSYEKTLIRWVDEENKFDFSIINASELSSGKPGVPISLADRLQQKPKIEAADEFIIRTKFPIHDNFYTLHVYPFPENLDPNRLLVSTNFCYLEKLCQGDELYLPTESSGKRPFLIQGEREHFFSERGTVMMDIHTYKSFYPAEMLNSIRVRFKEEISEEKRKQLIYDYLKSESEDLKVLDRQNLKDLYLEGMRNVFSVLDVLKKAAVFISILALFTSLIYHIREKSKLIAGLRAIGMDQMQVFRMMFFQSLFLILAGLFLGALNSSVLSPLVIYGINRNAFGWILDYSYPVSLLAFWFLFSPFLALLVSIYPTWETLGKTLRESLSYE</sequence>
<feature type="transmembrane region" description="Helical" evidence="6">
    <location>
        <begin position="253"/>
        <end position="275"/>
    </location>
</feature>
<evidence type="ECO:0000256" key="1">
    <source>
        <dbReference type="ARBA" id="ARBA00004651"/>
    </source>
</evidence>
<comment type="subcellular location">
    <subcellularLocation>
        <location evidence="1">Cell membrane</location>
        <topology evidence="1">Multi-pass membrane protein</topology>
    </subcellularLocation>
</comment>
<keyword evidence="2" id="KW-1003">Cell membrane</keyword>
<evidence type="ECO:0000256" key="6">
    <source>
        <dbReference type="SAM" id="Phobius"/>
    </source>
</evidence>
<keyword evidence="4 6" id="KW-1133">Transmembrane helix</keyword>
<evidence type="ECO:0000256" key="2">
    <source>
        <dbReference type="ARBA" id="ARBA00022475"/>
    </source>
</evidence>
<protein>
    <submittedName>
        <fullName evidence="8">FtsX-like permease family protein</fullName>
    </submittedName>
</protein>
<dbReference type="OrthoDB" id="343744at2"/>
<proteinExistence type="predicted"/>
<keyword evidence="3 6" id="KW-0812">Transmembrane</keyword>
<dbReference type="InterPro" id="IPR038766">
    <property type="entry name" value="Membrane_comp_ABC_pdt"/>
</dbReference>
<gene>
    <name evidence="8" type="ORF">EHS15_15965</name>
</gene>
<comment type="caution">
    <text evidence="8">The sequence shown here is derived from an EMBL/GenBank/DDBJ whole genome shotgun (WGS) entry which is preliminary data.</text>
</comment>
<feature type="transmembrane region" description="Helical" evidence="6">
    <location>
        <begin position="295"/>
        <end position="320"/>
    </location>
</feature>
<dbReference type="AlphaFoldDB" id="A0A4R9M009"/>
<evidence type="ECO:0000256" key="4">
    <source>
        <dbReference type="ARBA" id="ARBA00022989"/>
    </source>
</evidence>
<feature type="domain" description="ABC3 transporter permease C-terminal" evidence="7">
    <location>
        <begin position="700"/>
        <end position="813"/>
    </location>
</feature>
<keyword evidence="5 6" id="KW-0472">Membrane</keyword>
<dbReference type="Pfam" id="PF02687">
    <property type="entry name" value="FtsX"/>
    <property type="match status" value="2"/>
</dbReference>
<dbReference type="GO" id="GO:0005886">
    <property type="term" value="C:plasma membrane"/>
    <property type="evidence" value="ECO:0007669"/>
    <property type="project" value="UniProtKB-SubCell"/>
</dbReference>
<evidence type="ECO:0000313" key="9">
    <source>
        <dbReference type="Proteomes" id="UP000298058"/>
    </source>
</evidence>
<dbReference type="RefSeq" id="WP_135761591.1">
    <property type="nucleotide sequence ID" value="NZ_RQHW01000058.1"/>
</dbReference>
<feature type="transmembrane region" description="Helical" evidence="6">
    <location>
        <begin position="736"/>
        <end position="757"/>
    </location>
</feature>
<dbReference type="InterPro" id="IPR003838">
    <property type="entry name" value="ABC3_permease_C"/>
</dbReference>
<feature type="transmembrane region" description="Helical" evidence="6">
    <location>
        <begin position="348"/>
        <end position="369"/>
    </location>
</feature>
<evidence type="ECO:0000256" key="3">
    <source>
        <dbReference type="ARBA" id="ARBA00022692"/>
    </source>
</evidence>
<feature type="transmembrane region" description="Helical" evidence="6">
    <location>
        <begin position="20"/>
        <end position="37"/>
    </location>
</feature>
<dbReference type="PANTHER" id="PTHR30287:SF2">
    <property type="entry name" value="BLL1001 PROTEIN"/>
    <property type="match status" value="1"/>
</dbReference>
<dbReference type="Proteomes" id="UP000298058">
    <property type="component" value="Unassembled WGS sequence"/>
</dbReference>
<evidence type="ECO:0000259" key="7">
    <source>
        <dbReference type="Pfam" id="PF02687"/>
    </source>
</evidence>
<dbReference type="EMBL" id="RQHW01000058">
    <property type="protein sequence ID" value="TGN17873.1"/>
    <property type="molecule type" value="Genomic_DNA"/>
</dbReference>
<organism evidence="8 9">
    <name type="scientific">Leptospira idonii</name>
    <dbReference type="NCBI Taxonomy" id="1193500"/>
    <lineage>
        <taxon>Bacteria</taxon>
        <taxon>Pseudomonadati</taxon>
        <taxon>Spirochaetota</taxon>
        <taxon>Spirochaetia</taxon>
        <taxon>Leptospirales</taxon>
        <taxon>Leptospiraceae</taxon>
        <taxon>Leptospira</taxon>
    </lineage>
</organism>
<accession>A0A4R9M009</accession>
<name>A0A4R9M009_9LEPT</name>
<feature type="transmembrane region" description="Helical" evidence="6">
    <location>
        <begin position="699"/>
        <end position="716"/>
    </location>
</feature>
<feature type="transmembrane region" description="Helical" evidence="6">
    <location>
        <begin position="788"/>
        <end position="808"/>
    </location>
</feature>
<evidence type="ECO:0000256" key="5">
    <source>
        <dbReference type="ARBA" id="ARBA00023136"/>
    </source>
</evidence>
<feature type="transmembrane region" description="Helical" evidence="6">
    <location>
        <begin position="390"/>
        <end position="411"/>
    </location>
</feature>
<feature type="transmembrane region" description="Helical" evidence="6">
    <location>
        <begin position="417"/>
        <end position="450"/>
    </location>
</feature>
<keyword evidence="9" id="KW-1185">Reference proteome</keyword>
<dbReference type="PANTHER" id="PTHR30287">
    <property type="entry name" value="MEMBRANE COMPONENT OF PREDICTED ABC SUPERFAMILY METABOLITE UPTAKE TRANSPORTER"/>
    <property type="match status" value="1"/>
</dbReference>
<evidence type="ECO:0000313" key="8">
    <source>
        <dbReference type="EMBL" id="TGN17873.1"/>
    </source>
</evidence>